<dbReference type="InterPro" id="IPR025098">
    <property type="entry name" value="DUF4013"/>
</dbReference>
<keyword evidence="1" id="KW-0472">Membrane</keyword>
<evidence type="ECO:0008006" key="4">
    <source>
        <dbReference type="Google" id="ProtNLM"/>
    </source>
</evidence>
<dbReference type="OrthoDB" id="107590at2157"/>
<keyword evidence="3" id="KW-1185">Reference proteome</keyword>
<reference evidence="3" key="1">
    <citation type="journal article" date="2016" name="Genome Announc.">
        <title>Draft Genome Sequences of Methanobrevibacter curvatus DSM11111, Methanobrevibacter cuticularis DSM11139, Methanobrevibacter filiformis DSM11501, and Methanobrevibacter oralis DSM7256.</title>
        <authorList>
            <person name="Poehlein A."/>
            <person name="Seedorf H."/>
        </authorList>
    </citation>
    <scope>NUCLEOTIDE SEQUENCE [LARGE SCALE GENOMIC DNA]</scope>
    <source>
        <strain evidence="3">DSM 7256 / JCM 30027 / ZR</strain>
    </source>
</reference>
<dbReference type="AlphaFoldDB" id="A0A162FQU3"/>
<dbReference type="Proteomes" id="UP000077428">
    <property type="component" value="Unassembled WGS sequence"/>
</dbReference>
<evidence type="ECO:0000313" key="3">
    <source>
        <dbReference type="Proteomes" id="UP000077428"/>
    </source>
</evidence>
<dbReference type="Pfam" id="PF13197">
    <property type="entry name" value="DUF4013"/>
    <property type="match status" value="1"/>
</dbReference>
<accession>A0A162FQU3</accession>
<feature type="transmembrane region" description="Helical" evidence="1">
    <location>
        <begin position="105"/>
        <end position="128"/>
    </location>
</feature>
<feature type="transmembrane region" description="Helical" evidence="1">
    <location>
        <begin position="78"/>
        <end position="99"/>
    </location>
</feature>
<name>A0A162FQU3_METOA</name>
<feature type="transmembrane region" description="Helical" evidence="1">
    <location>
        <begin position="207"/>
        <end position="231"/>
    </location>
</feature>
<comment type="caution">
    <text evidence="2">The sequence shown here is derived from an EMBL/GenBank/DDBJ whole genome shotgun (WGS) entry which is preliminary data.</text>
</comment>
<feature type="transmembrane region" description="Helical" evidence="1">
    <location>
        <begin position="20"/>
        <end position="38"/>
    </location>
</feature>
<dbReference type="STRING" id="66851.MBORA_04360"/>
<dbReference type="PATRIC" id="fig|66851.6.peg.499"/>
<keyword evidence="1" id="KW-0812">Transmembrane</keyword>
<dbReference type="EMBL" id="LWMU01000047">
    <property type="protein sequence ID" value="KZX13730.1"/>
    <property type="molecule type" value="Genomic_DNA"/>
</dbReference>
<protein>
    <recommendedName>
        <fullName evidence="4">DUF4013 domain-containing protein</fullName>
    </recommendedName>
</protein>
<keyword evidence="1" id="KW-1133">Transmembrane helix</keyword>
<evidence type="ECO:0000313" key="2">
    <source>
        <dbReference type="EMBL" id="KZX13730.1"/>
    </source>
</evidence>
<gene>
    <name evidence="2" type="ORF">MBORA_04360</name>
</gene>
<organism evidence="2 3">
    <name type="scientific">Methanobrevibacter oralis</name>
    <dbReference type="NCBI Taxonomy" id="66851"/>
    <lineage>
        <taxon>Archaea</taxon>
        <taxon>Methanobacteriati</taxon>
        <taxon>Methanobacteriota</taxon>
        <taxon>Methanomada group</taxon>
        <taxon>Methanobacteria</taxon>
        <taxon>Methanobacteriales</taxon>
        <taxon>Methanobacteriaceae</taxon>
        <taxon>Methanobrevibacter</taxon>
    </lineage>
</organism>
<sequence>MILDIYKDALEYASIDGESLIKLGVISFLNFLIIPIFLQLGYSYRTCKIAVNGMINGDDKLANFSDLISMFVDGLKVFTLKFIYIILPVTIGLILIMAGSNYGGVIGGFIIFLGVIISIILGAIGAFISTIAISHMAANGDSLKEAFNIKELFTIAESIGYLRVIGFYIGIIMIMFAITLMVLIILITVFSIFGITTSFISPFVGSSILTTGFIIMELIFSLIVVPFLTIFEARSIGLLYNLR</sequence>
<dbReference type="RefSeq" id="WP_042692415.1">
    <property type="nucleotide sequence ID" value="NZ_CABMAB010000008.1"/>
</dbReference>
<feature type="transmembrane region" description="Helical" evidence="1">
    <location>
        <begin position="167"/>
        <end position="195"/>
    </location>
</feature>
<evidence type="ECO:0000256" key="1">
    <source>
        <dbReference type="SAM" id="Phobius"/>
    </source>
</evidence>
<proteinExistence type="predicted"/>